<dbReference type="PANTHER" id="PTHR43272">
    <property type="entry name" value="LONG-CHAIN-FATTY-ACID--COA LIGASE"/>
    <property type="match status" value="1"/>
</dbReference>
<dbReference type="Pfam" id="PF23562">
    <property type="entry name" value="AMP-binding_C_3"/>
    <property type="match status" value="1"/>
</dbReference>
<dbReference type="InterPro" id="IPR042099">
    <property type="entry name" value="ANL_N_sf"/>
</dbReference>
<evidence type="ECO:0000259" key="3">
    <source>
        <dbReference type="Pfam" id="PF00501"/>
    </source>
</evidence>
<evidence type="ECO:0000256" key="1">
    <source>
        <dbReference type="ARBA" id="ARBA00024484"/>
    </source>
</evidence>
<reference evidence="4" key="1">
    <citation type="submission" date="2021-01" db="EMBL/GenBank/DDBJ databases">
        <title>Description of Breznakiella homolactica.</title>
        <authorList>
            <person name="Song Y."/>
            <person name="Brune A."/>
        </authorList>
    </citation>
    <scope>NUCLEOTIDE SEQUENCE</scope>
    <source>
        <strain evidence="4">RmG30</strain>
    </source>
</reference>
<organism evidence="4 5">
    <name type="scientific">Breznakiella homolactica</name>
    <dbReference type="NCBI Taxonomy" id="2798577"/>
    <lineage>
        <taxon>Bacteria</taxon>
        <taxon>Pseudomonadati</taxon>
        <taxon>Spirochaetota</taxon>
        <taxon>Spirochaetia</taxon>
        <taxon>Spirochaetales</taxon>
        <taxon>Breznakiellaceae</taxon>
        <taxon>Breznakiella</taxon>
    </lineage>
</organism>
<sequence>MLKPEEYIADWPDMDYPNFIAWLDGIEKKYSDTRAILSRTGKQTEFSLLTYKQLADESRRIARGLLALGLKKGDRVALWAENRPEWMIVWLGTVIAGLVIVPIDFTVSEKECANILKMANPRAFFYSSRKQDFAASLSSMGVSLDALIVLGHEGGQNFYSFGKDNVSQTLPAVSEIDAHDPVSIIFTSGTTGLAKGVMLHHKGIIANANAAVRSLRAYNWDVFINVLPLHHTYPTTCSFISPLSVGAGIIIVEKLVGKVVIDDIRDGGGTFLIAVPILYDKVMAGIKHGFTQQPKIVQKLISLLRKITTFFNKRKFPQFGKAALKSIRKKIGLDSVRIMVAGGGPLNPKTADFFDSLGFCIVHGYGMSENSPLISVNTPWHKNNVSVGLAVKYTDVKIIDRDADGVGEIAVKSPSLMLGYYENPEATAEVFTQDGFLRTGDLGFMDKYGFIFINGRKKNLIVSSGGKNIYPEEIETCFEGSRVVGEILVAGRREAESGAEQIVAMVYPNMEALAEDYPGKSLDGQFIHDLVKKEIEQANRTLVAFKKIADFKIVNEEFEKNAQKKIKRYLYKDLVNS</sequence>
<dbReference type="Proteomes" id="UP000595917">
    <property type="component" value="Chromosome"/>
</dbReference>
<keyword evidence="5" id="KW-1185">Reference proteome</keyword>
<dbReference type="Gene3D" id="3.30.300.30">
    <property type="match status" value="1"/>
</dbReference>
<evidence type="ECO:0000313" key="4">
    <source>
        <dbReference type="EMBL" id="QQO09079.1"/>
    </source>
</evidence>
<dbReference type="InterPro" id="IPR000873">
    <property type="entry name" value="AMP-dep_synth/lig_dom"/>
</dbReference>
<dbReference type="Gene3D" id="3.40.50.12780">
    <property type="entry name" value="N-terminal domain of ligase-like"/>
    <property type="match status" value="1"/>
</dbReference>
<dbReference type="PROSITE" id="PS00455">
    <property type="entry name" value="AMP_BINDING"/>
    <property type="match status" value="1"/>
</dbReference>
<evidence type="ECO:0000256" key="2">
    <source>
        <dbReference type="SAM" id="Phobius"/>
    </source>
</evidence>
<dbReference type="PANTHER" id="PTHR43272:SF52">
    <property type="entry name" value="AMP-DEPENDENT SYNTHETASE_LIGASE DOMAIN-CONTAINING PROTEIN"/>
    <property type="match status" value="1"/>
</dbReference>
<protein>
    <submittedName>
        <fullName evidence="4">AMP-binding protein</fullName>
    </submittedName>
</protein>
<keyword evidence="2" id="KW-0812">Transmembrane</keyword>
<dbReference type="AlphaFoldDB" id="A0A7T8B8X7"/>
<dbReference type="EMBL" id="CP067089">
    <property type="protein sequence ID" value="QQO09079.1"/>
    <property type="molecule type" value="Genomic_DNA"/>
</dbReference>
<feature type="transmembrane region" description="Helical" evidence="2">
    <location>
        <begin position="87"/>
        <end position="107"/>
    </location>
</feature>
<keyword evidence="2" id="KW-0472">Membrane</keyword>
<accession>A0A7T8B8X7</accession>
<dbReference type="Pfam" id="PF00501">
    <property type="entry name" value="AMP-binding"/>
    <property type="match status" value="1"/>
</dbReference>
<feature type="domain" description="AMP-dependent synthetase/ligase" evidence="3">
    <location>
        <begin position="29"/>
        <end position="421"/>
    </location>
</feature>
<keyword evidence="2" id="KW-1133">Transmembrane helix</keyword>
<dbReference type="InterPro" id="IPR045851">
    <property type="entry name" value="AMP-bd_C_sf"/>
</dbReference>
<dbReference type="SUPFAM" id="SSF56801">
    <property type="entry name" value="Acetyl-CoA synthetase-like"/>
    <property type="match status" value="1"/>
</dbReference>
<dbReference type="GO" id="GO:0016020">
    <property type="term" value="C:membrane"/>
    <property type="evidence" value="ECO:0007669"/>
    <property type="project" value="TreeGrafter"/>
</dbReference>
<name>A0A7T8B8X7_9SPIR</name>
<comment type="catalytic activity">
    <reaction evidence="1">
        <text>a long-chain fatty acid + ATP + CoA = a long-chain fatty acyl-CoA + AMP + diphosphate</text>
        <dbReference type="Rhea" id="RHEA:15421"/>
        <dbReference type="ChEBI" id="CHEBI:30616"/>
        <dbReference type="ChEBI" id="CHEBI:33019"/>
        <dbReference type="ChEBI" id="CHEBI:57287"/>
        <dbReference type="ChEBI" id="CHEBI:57560"/>
        <dbReference type="ChEBI" id="CHEBI:83139"/>
        <dbReference type="ChEBI" id="CHEBI:456215"/>
        <dbReference type="EC" id="6.2.1.3"/>
    </reaction>
    <physiologicalReaction direction="left-to-right" evidence="1">
        <dbReference type="Rhea" id="RHEA:15422"/>
    </physiologicalReaction>
</comment>
<proteinExistence type="predicted"/>
<evidence type="ECO:0000313" key="5">
    <source>
        <dbReference type="Proteomes" id="UP000595917"/>
    </source>
</evidence>
<gene>
    <name evidence="4" type="ORF">JFL75_19445</name>
</gene>
<dbReference type="RefSeq" id="WP_215626384.1">
    <property type="nucleotide sequence ID" value="NZ_CP067089.2"/>
</dbReference>
<dbReference type="GO" id="GO:0004467">
    <property type="term" value="F:long-chain fatty acid-CoA ligase activity"/>
    <property type="evidence" value="ECO:0007669"/>
    <property type="project" value="UniProtKB-EC"/>
</dbReference>
<dbReference type="KEGG" id="bhc:JFL75_19445"/>
<dbReference type="InterPro" id="IPR020845">
    <property type="entry name" value="AMP-binding_CS"/>
</dbReference>